<feature type="signal peptide" evidence="2">
    <location>
        <begin position="1"/>
        <end position="20"/>
    </location>
</feature>
<name>A0A9P4NMN2_9PEZI</name>
<evidence type="ECO:0000313" key="3">
    <source>
        <dbReference type="EMBL" id="KAF2427360.1"/>
    </source>
</evidence>
<evidence type="ECO:0000256" key="2">
    <source>
        <dbReference type="SAM" id="SignalP"/>
    </source>
</evidence>
<keyword evidence="4" id="KW-1185">Reference proteome</keyword>
<evidence type="ECO:0008006" key="5">
    <source>
        <dbReference type="Google" id="ProtNLM"/>
    </source>
</evidence>
<organism evidence="3 4">
    <name type="scientific">Tothia fuscella</name>
    <dbReference type="NCBI Taxonomy" id="1048955"/>
    <lineage>
        <taxon>Eukaryota</taxon>
        <taxon>Fungi</taxon>
        <taxon>Dikarya</taxon>
        <taxon>Ascomycota</taxon>
        <taxon>Pezizomycotina</taxon>
        <taxon>Dothideomycetes</taxon>
        <taxon>Pleosporomycetidae</taxon>
        <taxon>Venturiales</taxon>
        <taxon>Cylindrosympodiaceae</taxon>
        <taxon>Tothia</taxon>
    </lineage>
</organism>
<evidence type="ECO:0000313" key="4">
    <source>
        <dbReference type="Proteomes" id="UP000800235"/>
    </source>
</evidence>
<dbReference type="EMBL" id="MU007060">
    <property type="protein sequence ID" value="KAF2427360.1"/>
    <property type="molecule type" value="Genomic_DNA"/>
</dbReference>
<reference evidence="3" key="1">
    <citation type="journal article" date="2020" name="Stud. Mycol.">
        <title>101 Dothideomycetes genomes: a test case for predicting lifestyles and emergence of pathogens.</title>
        <authorList>
            <person name="Haridas S."/>
            <person name="Albert R."/>
            <person name="Binder M."/>
            <person name="Bloem J."/>
            <person name="Labutti K."/>
            <person name="Salamov A."/>
            <person name="Andreopoulos B."/>
            <person name="Baker S."/>
            <person name="Barry K."/>
            <person name="Bills G."/>
            <person name="Bluhm B."/>
            <person name="Cannon C."/>
            <person name="Castanera R."/>
            <person name="Culley D."/>
            <person name="Daum C."/>
            <person name="Ezra D."/>
            <person name="Gonzalez J."/>
            <person name="Henrissat B."/>
            <person name="Kuo A."/>
            <person name="Liang C."/>
            <person name="Lipzen A."/>
            <person name="Lutzoni F."/>
            <person name="Magnuson J."/>
            <person name="Mondo S."/>
            <person name="Nolan M."/>
            <person name="Ohm R."/>
            <person name="Pangilinan J."/>
            <person name="Park H.-J."/>
            <person name="Ramirez L."/>
            <person name="Alfaro M."/>
            <person name="Sun H."/>
            <person name="Tritt A."/>
            <person name="Yoshinaga Y."/>
            <person name="Zwiers L.-H."/>
            <person name="Turgeon B."/>
            <person name="Goodwin S."/>
            <person name="Spatafora J."/>
            <person name="Crous P."/>
            <person name="Grigoriev I."/>
        </authorList>
    </citation>
    <scope>NUCLEOTIDE SEQUENCE</scope>
    <source>
        <strain evidence="3">CBS 130266</strain>
    </source>
</reference>
<dbReference type="AlphaFoldDB" id="A0A9P4NMN2"/>
<proteinExistence type="predicted"/>
<evidence type="ECO:0000256" key="1">
    <source>
        <dbReference type="SAM" id="MobiDB-lite"/>
    </source>
</evidence>
<gene>
    <name evidence="3" type="ORF">EJ08DRAFT_651432</name>
</gene>
<comment type="caution">
    <text evidence="3">The sequence shown here is derived from an EMBL/GenBank/DDBJ whole genome shotgun (WGS) entry which is preliminary data.</text>
</comment>
<feature type="chain" id="PRO_5040390800" description="Secreted protein" evidence="2">
    <location>
        <begin position="21"/>
        <end position="80"/>
    </location>
</feature>
<dbReference type="Proteomes" id="UP000800235">
    <property type="component" value="Unassembled WGS sequence"/>
</dbReference>
<protein>
    <recommendedName>
        <fullName evidence="5">Secreted protein</fullName>
    </recommendedName>
</protein>
<feature type="region of interest" description="Disordered" evidence="1">
    <location>
        <begin position="34"/>
        <end position="69"/>
    </location>
</feature>
<keyword evidence="2" id="KW-0732">Signal</keyword>
<sequence>MTLTLLLPFGLLTSLSLSKAGVIGMSLSSRPLEQSAAQMFSPENAASSELPNSRRRRNARSARYGSSTNEHGIDVCLSEI</sequence>
<accession>A0A9P4NMN2</accession>